<accession>A0A0R3K2P4</accession>
<dbReference type="RefSeq" id="WP_057976586.1">
    <property type="nucleotide sequence ID" value="NZ_LKHP01000002.1"/>
</dbReference>
<evidence type="ECO:0000313" key="1">
    <source>
        <dbReference type="EMBL" id="KRQ87596.1"/>
    </source>
</evidence>
<dbReference type="EMBL" id="LKHP01000002">
    <property type="protein sequence ID" value="KRQ87596.1"/>
    <property type="molecule type" value="Genomic_DNA"/>
</dbReference>
<evidence type="ECO:0000313" key="2">
    <source>
        <dbReference type="Proteomes" id="UP000052015"/>
    </source>
</evidence>
<dbReference type="OrthoDB" id="1955512at2"/>
<dbReference type="AlphaFoldDB" id="A0A0R3K2P4"/>
<comment type="caution">
    <text evidence="1">The sequence shown here is derived from an EMBL/GenBank/DDBJ whole genome shotgun (WGS) entry which is preliminary data.</text>
</comment>
<proteinExistence type="predicted"/>
<reference evidence="1 2" key="1">
    <citation type="submission" date="2015-09" db="EMBL/GenBank/DDBJ databases">
        <title>Draft genome sequence of a Caloramator mitchellensis, a moderate thermophile from the Great Artesian Basin of Australia.</title>
        <authorList>
            <person name="Patel B.K."/>
        </authorList>
    </citation>
    <scope>NUCLEOTIDE SEQUENCE [LARGE SCALE GENOMIC DNA]</scope>
    <source>
        <strain evidence="1 2">VF08</strain>
    </source>
</reference>
<organism evidence="1 2">
    <name type="scientific">Caloramator mitchellensis</name>
    <dbReference type="NCBI Taxonomy" id="908809"/>
    <lineage>
        <taxon>Bacteria</taxon>
        <taxon>Bacillati</taxon>
        <taxon>Bacillota</taxon>
        <taxon>Clostridia</taxon>
        <taxon>Eubacteriales</taxon>
        <taxon>Clostridiaceae</taxon>
        <taxon>Caloramator</taxon>
    </lineage>
</organism>
<protein>
    <submittedName>
        <fullName evidence="1">Uncharacterized protein</fullName>
    </submittedName>
</protein>
<gene>
    <name evidence="1" type="ORF">ABG79_00397</name>
</gene>
<dbReference type="Proteomes" id="UP000052015">
    <property type="component" value="Unassembled WGS sequence"/>
</dbReference>
<keyword evidence="2" id="KW-1185">Reference proteome</keyword>
<dbReference type="STRING" id="908809.ABG79_00397"/>
<name>A0A0R3K2P4_CALMK</name>
<sequence length="104" mass="11550">MPAIEPTLTDLQSMEKIMDATANELQGLSWFFCNVLKPSIENVVEDPEDVQQIKEQISLLKQTLCAFTVKEGAIAELIKSVAKKEAVDKDIPPALLCKCLKCEK</sequence>